<accession>A0A811LGA7</accession>
<organism evidence="1 2">
    <name type="scientific">Bursaphelenchus okinawaensis</name>
    <dbReference type="NCBI Taxonomy" id="465554"/>
    <lineage>
        <taxon>Eukaryota</taxon>
        <taxon>Metazoa</taxon>
        <taxon>Ecdysozoa</taxon>
        <taxon>Nematoda</taxon>
        <taxon>Chromadorea</taxon>
        <taxon>Rhabditida</taxon>
        <taxon>Tylenchina</taxon>
        <taxon>Tylenchomorpha</taxon>
        <taxon>Aphelenchoidea</taxon>
        <taxon>Aphelenchoididae</taxon>
        <taxon>Bursaphelenchus</taxon>
    </lineage>
</organism>
<sequence length="236" mass="27649">MFYPYPSKVATFTQHEIYNDSNTKLFCGHGVKIFIDEVNPIVVFNLQFDQKPFSPEEIASNGFDEDIIELFEKNKKKHHSRYQNLKELLTDEFFNESLQKVNVAPVIVAGDLHTPSHLDWTDRAKHFHSNIVYEWPITSILTQQTALLDTYRYIHPSEVEEQGITWSTVEMYIDGSNNKIREPQERIDYIFSRGKSLVPIESYTYPKSFTENTLPYVGNNDWPSDHFAVITVFEWK</sequence>
<dbReference type="EMBL" id="CAJFCW020000005">
    <property type="protein sequence ID" value="CAG9122315.1"/>
    <property type="molecule type" value="Genomic_DNA"/>
</dbReference>
<keyword evidence="2" id="KW-1185">Reference proteome</keyword>
<dbReference type="PANTHER" id="PTHR41349:SF1">
    <property type="entry name" value="PROTEIN CBG08683"/>
    <property type="match status" value="1"/>
</dbReference>
<proteinExistence type="predicted"/>
<dbReference type="PANTHER" id="PTHR41349">
    <property type="match status" value="1"/>
</dbReference>
<protein>
    <recommendedName>
        <fullName evidence="3">Endonuclease/exonuclease/phosphatase domain-containing protein</fullName>
    </recommendedName>
</protein>
<dbReference type="Proteomes" id="UP000614601">
    <property type="component" value="Unassembled WGS sequence"/>
</dbReference>
<dbReference type="OrthoDB" id="276515at2759"/>
<evidence type="ECO:0000313" key="2">
    <source>
        <dbReference type="Proteomes" id="UP000614601"/>
    </source>
</evidence>
<comment type="caution">
    <text evidence="1">The sequence shown here is derived from an EMBL/GenBank/DDBJ whole genome shotgun (WGS) entry which is preliminary data.</text>
</comment>
<dbReference type="Gene3D" id="3.60.10.10">
    <property type="entry name" value="Endonuclease/exonuclease/phosphatase"/>
    <property type="match status" value="1"/>
</dbReference>
<evidence type="ECO:0000313" key="1">
    <source>
        <dbReference type="EMBL" id="CAD5226539.1"/>
    </source>
</evidence>
<gene>
    <name evidence="1" type="ORF">BOKJ2_LOCUS12123</name>
</gene>
<name>A0A811LGA7_9BILA</name>
<evidence type="ECO:0008006" key="3">
    <source>
        <dbReference type="Google" id="ProtNLM"/>
    </source>
</evidence>
<dbReference type="AlphaFoldDB" id="A0A811LGA7"/>
<dbReference type="EMBL" id="CAJFDH010000005">
    <property type="protein sequence ID" value="CAD5226539.1"/>
    <property type="molecule type" value="Genomic_DNA"/>
</dbReference>
<dbReference type="Proteomes" id="UP000783686">
    <property type="component" value="Unassembled WGS sequence"/>
</dbReference>
<dbReference type="SUPFAM" id="SSF56219">
    <property type="entry name" value="DNase I-like"/>
    <property type="match status" value="1"/>
</dbReference>
<reference evidence="1" key="1">
    <citation type="submission" date="2020-09" db="EMBL/GenBank/DDBJ databases">
        <authorList>
            <person name="Kikuchi T."/>
        </authorList>
    </citation>
    <scope>NUCLEOTIDE SEQUENCE</scope>
    <source>
        <strain evidence="1">SH1</strain>
    </source>
</reference>
<dbReference type="InterPro" id="IPR036691">
    <property type="entry name" value="Endo/exonu/phosph_ase_sf"/>
</dbReference>